<evidence type="ECO:0000313" key="6">
    <source>
        <dbReference type="Proteomes" id="UP001300745"/>
    </source>
</evidence>
<feature type="region of interest" description="Disordered" evidence="1">
    <location>
        <begin position="398"/>
        <end position="491"/>
    </location>
</feature>
<dbReference type="Proteomes" id="UP001300745">
    <property type="component" value="Unassembled WGS sequence"/>
</dbReference>
<evidence type="ECO:0000256" key="2">
    <source>
        <dbReference type="SAM" id="Phobius"/>
    </source>
</evidence>
<dbReference type="NCBIfam" id="TIGR00996">
    <property type="entry name" value="Mtu_fam_mce"/>
    <property type="match status" value="1"/>
</dbReference>
<dbReference type="PANTHER" id="PTHR33371:SF16">
    <property type="entry name" value="MCE-FAMILY PROTEIN MCE3F"/>
    <property type="match status" value="1"/>
</dbReference>
<feature type="transmembrane region" description="Helical" evidence="2">
    <location>
        <begin position="6"/>
        <end position="29"/>
    </location>
</feature>
<dbReference type="Pfam" id="PF11887">
    <property type="entry name" value="Mce4_CUP1"/>
    <property type="match status" value="1"/>
</dbReference>
<dbReference type="RefSeq" id="WP_266000850.1">
    <property type="nucleotide sequence ID" value="NZ_JAPJDN010000053.1"/>
</dbReference>
<dbReference type="InterPro" id="IPR052336">
    <property type="entry name" value="MlaD_Phospholipid_Transporter"/>
</dbReference>
<name>A0ABT3SN70_9MYCO</name>
<evidence type="ECO:0000313" key="5">
    <source>
        <dbReference type="EMBL" id="MCX2940976.1"/>
    </source>
</evidence>
<keyword evidence="2" id="KW-0812">Transmembrane</keyword>
<feature type="compositionally biased region" description="Pro residues" evidence="1">
    <location>
        <begin position="439"/>
        <end position="467"/>
    </location>
</feature>
<accession>A0ABT3SN70</accession>
<dbReference type="Pfam" id="PF02470">
    <property type="entry name" value="MlaD"/>
    <property type="match status" value="1"/>
</dbReference>
<reference evidence="5 6" key="1">
    <citation type="submission" date="2022-11" db="EMBL/GenBank/DDBJ databases">
        <title>Mycobacterium sp. nov.</title>
        <authorList>
            <person name="Papic B."/>
            <person name="Spicic S."/>
            <person name="Duvnjak S."/>
        </authorList>
    </citation>
    <scope>NUCLEOTIDE SEQUENCE [LARGE SCALE GENOMIC DNA]</scope>
    <source>
        <strain evidence="5 6">CVI_P4</strain>
    </source>
</reference>
<dbReference type="InterPro" id="IPR003399">
    <property type="entry name" value="Mce/MlaD"/>
</dbReference>
<dbReference type="PANTHER" id="PTHR33371">
    <property type="entry name" value="INTERMEMBRANE PHOSPHOLIPID TRANSPORT SYSTEM BINDING PROTEIN MLAD-RELATED"/>
    <property type="match status" value="1"/>
</dbReference>
<organism evidence="5 6">
    <name type="scientific">Mycobacterium pinniadriaticum</name>
    <dbReference type="NCBI Taxonomy" id="2994102"/>
    <lineage>
        <taxon>Bacteria</taxon>
        <taxon>Bacillati</taxon>
        <taxon>Actinomycetota</taxon>
        <taxon>Actinomycetes</taxon>
        <taxon>Mycobacteriales</taxon>
        <taxon>Mycobacteriaceae</taxon>
        <taxon>Mycobacterium</taxon>
    </lineage>
</organism>
<feature type="domain" description="Mammalian cell entry C-terminal" evidence="4">
    <location>
        <begin position="121"/>
        <end position="288"/>
    </location>
</feature>
<sequence>MLTRFIRIQLVIFAVISVVGLATMVIVYLQAPTLLGIGRITVKLELPASGGLYRFSNVTYRGTEVGKVTGVKLTRTGAEATMSLASQPKIPADLRANVRSVSAVGEQYIDLLPRVDSGPYLVEGSIIPVGATTIPQQVGPLLDRVDKLVNTIPKDKLSDLLDESFKAFNGAGYDIGSLLDSSATITHDMNGVVDPTRRLIDDGVPLLDAQANSADALRVWTRSLAGVSEQLVQNDPQIRTLLSRGVPAAQEVSQLLSQVKPTLPVLLANLTTIGQIAVTYNAGLEQLLVLFPPYVASTQSQSLINNPTGLPLGDFAMAMGDPPPCTVGYLPPSAWRSPNDTADIDTPDGLYCKLPQDSPSAVRGARNYPCAGKPGKRAPTVEICESDKPYEPLAMRQHVTGPYPIDPNLVSQGIPPDNRVTDNEHIFGPLEGTPRPGDAVPPPEPGPLPPTPADAEPPGPVQNPPAQPGSGGDPGAARAAPSAFTPGAQEHPTVVIAQYNPRTGRYMNDGQLYQQADLVEGAIPKSWKDMMPI</sequence>
<proteinExistence type="predicted"/>
<evidence type="ECO:0000256" key="1">
    <source>
        <dbReference type="SAM" id="MobiDB-lite"/>
    </source>
</evidence>
<evidence type="ECO:0000259" key="4">
    <source>
        <dbReference type="Pfam" id="PF11887"/>
    </source>
</evidence>
<dbReference type="InterPro" id="IPR024516">
    <property type="entry name" value="Mce_C"/>
</dbReference>
<evidence type="ECO:0000259" key="3">
    <source>
        <dbReference type="Pfam" id="PF02470"/>
    </source>
</evidence>
<dbReference type="EMBL" id="JAPJDO010000053">
    <property type="protein sequence ID" value="MCX2940976.1"/>
    <property type="molecule type" value="Genomic_DNA"/>
</dbReference>
<keyword evidence="2" id="KW-0472">Membrane</keyword>
<dbReference type="InterPro" id="IPR005693">
    <property type="entry name" value="Mce"/>
</dbReference>
<gene>
    <name evidence="5" type="ORF">ORI27_30240</name>
</gene>
<keyword evidence="2" id="KW-1133">Transmembrane helix</keyword>
<protein>
    <submittedName>
        <fullName evidence="5">MlaD family protein</fullName>
    </submittedName>
</protein>
<feature type="domain" description="Mce/MlaD" evidence="3">
    <location>
        <begin position="40"/>
        <end position="113"/>
    </location>
</feature>
<keyword evidence="6" id="KW-1185">Reference proteome</keyword>
<comment type="caution">
    <text evidence="5">The sequence shown here is derived from an EMBL/GenBank/DDBJ whole genome shotgun (WGS) entry which is preliminary data.</text>
</comment>